<dbReference type="Pfam" id="PF04654">
    <property type="entry name" value="DUF599"/>
    <property type="match status" value="1"/>
</dbReference>
<evidence type="ECO:0000256" key="1">
    <source>
        <dbReference type="SAM" id="Phobius"/>
    </source>
</evidence>
<dbReference type="EMBL" id="LNCD01000025">
    <property type="protein sequence ID" value="KWV57989.1"/>
    <property type="molecule type" value="Genomic_DNA"/>
</dbReference>
<sequence>MDTLNIASIVFFIVVWIAIEPLMALGWPRPNDSLSVDMVRVRAAWMRETLTRDNNFIGDAAILGHTINSASFFGSANLIVIVGLSGALFMEPNYGSGNGLITMFAAKDPAWLFQTKVLLIIATLLRGLSDFIWAVRQLNYCLAAIGASPSRQEERDIAAWTEALTMVLNPALRSFSVGVRSYYFTVAAAFWFLGPIPFVAATVLGVCLLIWRQSWSDTAKGMMAIRKLLD</sequence>
<feature type="transmembrane region" description="Helical" evidence="1">
    <location>
        <begin position="72"/>
        <end position="90"/>
    </location>
</feature>
<evidence type="ECO:0000313" key="3">
    <source>
        <dbReference type="Proteomes" id="UP000068164"/>
    </source>
</evidence>
<dbReference type="Proteomes" id="UP000068164">
    <property type="component" value="Unassembled WGS sequence"/>
</dbReference>
<dbReference type="OrthoDB" id="9806874at2"/>
<evidence type="ECO:0008006" key="4">
    <source>
        <dbReference type="Google" id="ProtNLM"/>
    </source>
</evidence>
<name>A0A109K010_9HYPH</name>
<feature type="transmembrane region" description="Helical" evidence="1">
    <location>
        <begin position="6"/>
        <end position="25"/>
    </location>
</feature>
<reference evidence="2 3" key="1">
    <citation type="submission" date="2015-11" db="EMBL/GenBank/DDBJ databases">
        <title>Draft Genome Sequence of the Strain BR 10423 (Rhizobium sp.) isolated from nodules of Mimosa pudica.</title>
        <authorList>
            <person name="Barauna A.C."/>
            <person name="Zilli J.E."/>
            <person name="Simoes-Araujo J.L."/>
            <person name="Reis V.M."/>
            <person name="James E.K."/>
            <person name="Reis F.B.Jr."/>
            <person name="Rouws L.F."/>
            <person name="Passos S.R."/>
            <person name="Gois S.R."/>
        </authorList>
    </citation>
    <scope>NUCLEOTIDE SEQUENCE [LARGE SCALE GENOMIC DNA]</scope>
    <source>
        <strain evidence="2 3">BR10423</strain>
    </source>
</reference>
<keyword evidence="1" id="KW-0472">Membrane</keyword>
<feature type="transmembrane region" description="Helical" evidence="1">
    <location>
        <begin position="182"/>
        <end position="211"/>
    </location>
</feature>
<feature type="transmembrane region" description="Helical" evidence="1">
    <location>
        <begin position="110"/>
        <end position="128"/>
    </location>
</feature>
<organism evidence="2 3">
    <name type="scientific">Rhizobium altiplani</name>
    <dbReference type="NCBI Taxonomy" id="1864509"/>
    <lineage>
        <taxon>Bacteria</taxon>
        <taxon>Pseudomonadati</taxon>
        <taxon>Pseudomonadota</taxon>
        <taxon>Alphaproteobacteria</taxon>
        <taxon>Hyphomicrobiales</taxon>
        <taxon>Rhizobiaceae</taxon>
        <taxon>Rhizobium/Agrobacterium group</taxon>
        <taxon>Rhizobium</taxon>
    </lineage>
</organism>
<accession>A0A109K010</accession>
<protein>
    <recommendedName>
        <fullName evidence="4">DUF599 domain-containing protein</fullName>
    </recommendedName>
</protein>
<comment type="caution">
    <text evidence="2">The sequence shown here is derived from an EMBL/GenBank/DDBJ whole genome shotgun (WGS) entry which is preliminary data.</text>
</comment>
<dbReference type="RefSeq" id="WP_062368718.1">
    <property type="nucleotide sequence ID" value="NZ_LNCD01000025.1"/>
</dbReference>
<keyword evidence="1" id="KW-0812">Transmembrane</keyword>
<keyword evidence="3" id="KW-1185">Reference proteome</keyword>
<dbReference type="InterPro" id="IPR006747">
    <property type="entry name" value="DUF599"/>
</dbReference>
<dbReference type="AlphaFoldDB" id="A0A109K010"/>
<evidence type="ECO:0000313" key="2">
    <source>
        <dbReference type="EMBL" id="KWV57989.1"/>
    </source>
</evidence>
<keyword evidence="1" id="KW-1133">Transmembrane helix</keyword>
<proteinExistence type="predicted"/>
<gene>
    <name evidence="2" type="ORF">AS026_30565</name>
</gene>